<keyword evidence="2" id="KW-0255">Endonuclease</keyword>
<keyword evidence="2" id="KW-0378">Hydrolase</keyword>
<dbReference type="SUPFAM" id="SSF54060">
    <property type="entry name" value="His-Me finger endonucleases"/>
    <property type="match status" value="1"/>
</dbReference>
<name>A0A1I4C5N0_9PROT</name>
<organism evidence="2 3">
    <name type="scientific">Nitrosomonas aestuarii</name>
    <dbReference type="NCBI Taxonomy" id="52441"/>
    <lineage>
        <taxon>Bacteria</taxon>
        <taxon>Pseudomonadati</taxon>
        <taxon>Pseudomonadota</taxon>
        <taxon>Betaproteobacteria</taxon>
        <taxon>Nitrosomonadales</taxon>
        <taxon>Nitrosomonadaceae</taxon>
        <taxon>Nitrosomonas</taxon>
    </lineage>
</organism>
<protein>
    <submittedName>
        <fullName evidence="2">HNH endonuclease</fullName>
    </submittedName>
</protein>
<reference evidence="3" key="1">
    <citation type="submission" date="2016-10" db="EMBL/GenBank/DDBJ databases">
        <authorList>
            <person name="Varghese N."/>
            <person name="Submissions S."/>
        </authorList>
    </citation>
    <scope>NUCLEOTIDE SEQUENCE [LARGE SCALE GENOMIC DNA]</scope>
    <source>
        <strain evidence="3">Nm69</strain>
    </source>
</reference>
<keyword evidence="2" id="KW-0540">Nuclease</keyword>
<dbReference type="GO" id="GO:0004519">
    <property type="term" value="F:endonuclease activity"/>
    <property type="evidence" value="ECO:0007669"/>
    <property type="project" value="UniProtKB-KW"/>
</dbReference>
<dbReference type="Gene3D" id="3.90.75.20">
    <property type="match status" value="1"/>
</dbReference>
<dbReference type="AlphaFoldDB" id="A0A1I4C5N0"/>
<evidence type="ECO:0000313" key="3">
    <source>
        <dbReference type="Proteomes" id="UP000199533"/>
    </source>
</evidence>
<evidence type="ECO:0000259" key="1">
    <source>
        <dbReference type="Pfam" id="PF13392"/>
    </source>
</evidence>
<gene>
    <name evidence="2" type="ORF">SAMN05216302_101479</name>
</gene>
<dbReference type="Pfam" id="PF13392">
    <property type="entry name" value="HNH_3"/>
    <property type="match status" value="1"/>
</dbReference>
<dbReference type="Proteomes" id="UP000199533">
    <property type="component" value="Unassembled WGS sequence"/>
</dbReference>
<dbReference type="EMBL" id="FOSP01000014">
    <property type="protein sequence ID" value="SFK75609.1"/>
    <property type="molecule type" value="Genomic_DNA"/>
</dbReference>
<proteinExistence type="predicted"/>
<keyword evidence="3" id="KW-1185">Reference proteome</keyword>
<feature type="domain" description="HNH nuclease" evidence="1">
    <location>
        <begin position="116"/>
        <end position="160"/>
    </location>
</feature>
<evidence type="ECO:0000313" key="2">
    <source>
        <dbReference type="EMBL" id="SFK75609.1"/>
    </source>
</evidence>
<dbReference type="STRING" id="52441.SAMN05216302_101479"/>
<dbReference type="InterPro" id="IPR044925">
    <property type="entry name" value="His-Me_finger_sf"/>
</dbReference>
<sequence length="197" mass="22290">MALLKSLYSGSTPDELCAALDNQLSARQIGYKAKKLGLRKSAEYMNKYGIAENGTRVAGSVSWNKGKKFNALGRSVETQFKKGTKPPNWRPVGSTRISKDGYIEIKIAEGMHKWRLLHRENWKKHHGQYPKSGQAIIFIDGNKHNCNISNLALITRQELMLKNSVHNLPAPLKQVIQLTGALRRRVNERSKQRRQTA</sequence>
<accession>A0A1I4C5N0</accession>
<dbReference type="InterPro" id="IPR003615">
    <property type="entry name" value="HNH_nuc"/>
</dbReference>